<dbReference type="Proteomes" id="UP000034096">
    <property type="component" value="Unassembled WGS sequence"/>
</dbReference>
<evidence type="ECO:0000313" key="1">
    <source>
        <dbReference type="EMBL" id="KKQ56104.1"/>
    </source>
</evidence>
<name>A0A0G0L3Y6_9BACT</name>
<gene>
    <name evidence="1" type="ORF">US75_C0010G0050</name>
</gene>
<dbReference type="EMBL" id="LBUE01000010">
    <property type="protein sequence ID" value="KKQ56104.1"/>
    <property type="molecule type" value="Genomic_DNA"/>
</dbReference>
<evidence type="ECO:0000313" key="2">
    <source>
        <dbReference type="Proteomes" id="UP000034096"/>
    </source>
</evidence>
<comment type="caution">
    <text evidence="1">The sequence shown here is derived from an EMBL/GenBank/DDBJ whole genome shotgun (WGS) entry which is preliminary data.</text>
</comment>
<reference evidence="1 2" key="1">
    <citation type="journal article" date="2015" name="Nature">
        <title>rRNA introns, odd ribosomes, and small enigmatic genomes across a large radiation of phyla.</title>
        <authorList>
            <person name="Brown C.T."/>
            <person name="Hug L.A."/>
            <person name="Thomas B.C."/>
            <person name="Sharon I."/>
            <person name="Castelle C.J."/>
            <person name="Singh A."/>
            <person name="Wilkins M.J."/>
            <person name="Williams K.H."/>
            <person name="Banfield J.F."/>
        </authorList>
    </citation>
    <scope>NUCLEOTIDE SEQUENCE [LARGE SCALE GENOMIC DNA]</scope>
</reference>
<proteinExistence type="predicted"/>
<dbReference type="AlphaFoldDB" id="A0A0G0L3Y6"/>
<sequence>MDSGSNSINERYIITPADKPRKKPRKLFLQNLGEKKIKLPPTVDNPASRVRIKGIKILLIPTNILYQHTTVNINLNNQ</sequence>
<accession>A0A0G0L3Y6</accession>
<organism evidence="1 2">
    <name type="scientific">Candidatus Woesebacteria bacterium GW2011_GWC1_38_13</name>
    <dbReference type="NCBI Taxonomy" id="1618583"/>
    <lineage>
        <taxon>Bacteria</taxon>
        <taxon>Candidatus Woeseibacteriota</taxon>
    </lineage>
</organism>
<protein>
    <submittedName>
        <fullName evidence="1">Uncharacterized protein</fullName>
    </submittedName>
</protein>